<dbReference type="Pfam" id="PF19334">
    <property type="entry name" value="DUF5920"/>
    <property type="match status" value="1"/>
</dbReference>
<dbReference type="InterPro" id="IPR008858">
    <property type="entry name" value="TROVE_dom"/>
</dbReference>
<keyword evidence="8" id="KW-1185">Reference proteome</keyword>
<dbReference type="InterPro" id="IPR027417">
    <property type="entry name" value="P-loop_NTPase"/>
</dbReference>
<feature type="repeat" description="WD" evidence="3">
    <location>
        <begin position="2254"/>
        <end position="2295"/>
    </location>
</feature>
<accession>A0A3M7SY94</accession>
<protein>
    <submittedName>
        <fullName evidence="7">Telomerase component 1-like</fullName>
    </submittedName>
</protein>
<dbReference type="GO" id="GO:0070034">
    <property type="term" value="F:telomerase RNA binding"/>
    <property type="evidence" value="ECO:0007669"/>
    <property type="project" value="TreeGrafter"/>
</dbReference>
<evidence type="ECO:0000313" key="8">
    <source>
        <dbReference type="Proteomes" id="UP000276133"/>
    </source>
</evidence>
<dbReference type="InterPro" id="IPR015943">
    <property type="entry name" value="WD40/YVTN_repeat-like_dom_sf"/>
</dbReference>
<feature type="repeat" description="WD" evidence="3">
    <location>
        <begin position="2030"/>
        <end position="2071"/>
    </location>
</feature>
<feature type="compositionally biased region" description="Basic and acidic residues" evidence="5">
    <location>
        <begin position="147"/>
        <end position="156"/>
    </location>
</feature>
<feature type="repeat" description="WD" evidence="3">
    <location>
        <begin position="2476"/>
        <end position="2509"/>
    </location>
</feature>
<dbReference type="PANTHER" id="PTHR44791:SF1">
    <property type="entry name" value="TELOMERASE PROTEIN COMPONENT 1"/>
    <property type="match status" value="1"/>
</dbReference>
<dbReference type="Pfam" id="PF00400">
    <property type="entry name" value="WD40"/>
    <property type="match status" value="12"/>
</dbReference>
<evidence type="ECO:0000256" key="5">
    <source>
        <dbReference type="SAM" id="MobiDB-lite"/>
    </source>
</evidence>
<dbReference type="CDD" id="cd00200">
    <property type="entry name" value="WD40"/>
    <property type="match status" value="3"/>
</dbReference>
<dbReference type="GO" id="GO:0005697">
    <property type="term" value="C:telomerase holoenzyme complex"/>
    <property type="evidence" value="ECO:0007669"/>
    <property type="project" value="TreeGrafter"/>
</dbReference>
<dbReference type="SUPFAM" id="SSF140864">
    <property type="entry name" value="TROVE domain-like"/>
    <property type="match status" value="2"/>
</dbReference>
<dbReference type="GO" id="GO:0003720">
    <property type="term" value="F:telomerase activity"/>
    <property type="evidence" value="ECO:0007669"/>
    <property type="project" value="TreeGrafter"/>
</dbReference>
<dbReference type="Gene3D" id="2.130.10.10">
    <property type="entry name" value="YVTN repeat-like/Quinoprotein amine dehydrogenase"/>
    <property type="match status" value="5"/>
</dbReference>
<feature type="repeat" description="WD" evidence="3">
    <location>
        <begin position="2207"/>
        <end position="2248"/>
    </location>
</feature>
<reference evidence="7 8" key="1">
    <citation type="journal article" date="2018" name="Sci. Rep.">
        <title>Genomic signatures of local adaptation to the degree of environmental predictability in rotifers.</title>
        <authorList>
            <person name="Franch-Gras L."/>
            <person name="Hahn C."/>
            <person name="Garcia-Roger E.M."/>
            <person name="Carmona M.J."/>
            <person name="Serra M."/>
            <person name="Gomez A."/>
        </authorList>
    </citation>
    <scope>NUCLEOTIDE SEQUENCE [LARGE SCALE GENOMIC DNA]</scope>
    <source>
        <strain evidence="7">HYR1</strain>
    </source>
</reference>
<evidence type="ECO:0000256" key="3">
    <source>
        <dbReference type="PROSITE-ProRule" id="PRU00221"/>
    </source>
</evidence>
<comment type="caution">
    <text evidence="7">The sequence shown here is derived from an EMBL/GenBank/DDBJ whole genome shotgun (WGS) entry which is preliminary data.</text>
</comment>
<keyword evidence="2" id="KW-0677">Repeat</keyword>
<feature type="repeat" description="WD" evidence="3">
    <location>
        <begin position="2383"/>
        <end position="2415"/>
    </location>
</feature>
<dbReference type="OrthoDB" id="427368at2759"/>
<dbReference type="Gene3D" id="3.40.50.300">
    <property type="entry name" value="P-loop containing nucleotide triphosphate hydrolases"/>
    <property type="match status" value="1"/>
</dbReference>
<dbReference type="PANTHER" id="PTHR44791">
    <property type="entry name" value="TELOMERASE PROTEIN COMPONENT 1 TEP1"/>
    <property type="match status" value="1"/>
</dbReference>
<dbReference type="EMBL" id="REGN01000621">
    <property type="protein sequence ID" value="RNA40619.1"/>
    <property type="molecule type" value="Genomic_DNA"/>
</dbReference>
<dbReference type="Gene3D" id="1.25.40.370">
    <property type="match status" value="1"/>
</dbReference>
<dbReference type="SUPFAM" id="SSF52540">
    <property type="entry name" value="P-loop containing nucleoside triphosphate hydrolases"/>
    <property type="match status" value="1"/>
</dbReference>
<keyword evidence="4" id="KW-0175">Coiled coil</keyword>
<feature type="non-terminal residue" evidence="7">
    <location>
        <position position="2800"/>
    </location>
</feature>
<feature type="domain" description="TROVE" evidence="6">
    <location>
        <begin position="204"/>
        <end position="770"/>
    </location>
</feature>
<evidence type="ECO:0000259" key="6">
    <source>
        <dbReference type="PROSITE" id="PS50988"/>
    </source>
</evidence>
<dbReference type="STRING" id="10195.A0A3M7SY94"/>
<gene>
    <name evidence="7" type="ORF">BpHYR1_046054</name>
</gene>
<dbReference type="InterPro" id="IPR037214">
    <property type="entry name" value="TROVE_dom_sf"/>
</dbReference>
<dbReference type="InterPro" id="IPR001680">
    <property type="entry name" value="WD40_rpt"/>
</dbReference>
<dbReference type="Proteomes" id="UP000276133">
    <property type="component" value="Unassembled WGS sequence"/>
</dbReference>
<feature type="coiled-coil region" evidence="4">
    <location>
        <begin position="165"/>
        <end position="192"/>
    </location>
</feature>
<feature type="repeat" description="WD" evidence="3">
    <location>
        <begin position="1946"/>
        <end position="1979"/>
    </location>
</feature>
<feature type="repeat" description="WD" evidence="3">
    <location>
        <begin position="2425"/>
        <end position="2456"/>
    </location>
</feature>
<dbReference type="PROSITE" id="PS50082">
    <property type="entry name" value="WD_REPEATS_2"/>
    <property type="match status" value="9"/>
</dbReference>
<sequence length="2800" mass="319971">MSDLKPKLNLTNTRLNESLSSFPKVNLLLGESTLTSKNSYTSTSLSTNFRKTKLNLESPIDLKPNKLLKNESFQTKPTINNSLSTLSTVQGHSNKHLLKPNHLASSKITKLINVPVINLNTSSSLLSSKILSGLKTDPDQQSNPLKRQHEDKKSEEPSIFLEEEYLKTESMINLLNDEIKKMENNFLKAKRRKINRENFFFEDSMVIDGAQMVTSRNKNSLVNAVSSSLLREPNFKNQNDSTRNLILNLAKCVIQTDPEFVLKLALYTRKELNIRTTANFLLCLAANTEQCRPYMQRYFKHSIALPSDWIDVAEQYQLFSDKRINFGALPSALRKCMVEKFPDFDRYQLAKYNKDKSAKNKNLKDIKHVRSKLKDENGQPTNSIEHKYIKSVPSGLKTKDKIKILLTYTEQCDNIKIDIINREEKQMQRSQVNLKKGKKNSQEDESNDLVACRVIIDLRQSRLLAKNLKNKTWSTNNTIKDLDKSQISPAHIPLGLFVNMDSKSFQIGHVNKDAKEEILISYSHSKHGVSLSKLNIIRISGVGVKLNELNLIGNKVYFDDEESHEEVKQRTFTLKQLIRQLHISSPVDNVMCLLGKKYPMTFEEFMKLRLPGIFDSERAGKRMKLEIPETWETQISMHGNKAEVWEKLIDNKKLPYMAMLRNLRNMIKCGISQKHHQWVINKLQDEGAVIHSKQFPFRFFTAYEVLDELEEDYNNFLKPSVSSNKIPMKKKEIKKDAEIKYCPILLKRYKTALDNALKVATTFNVSPIQGSTVIILNLSRSMDVSAGNSARSLGKRVTSVSEMAALLALMFRYSCENSEIIIFANGSSYTNIQLEQGTILDNMKSLIELKNLPSSTENDTFPRKALLNLFDISQTYDNLIYLSNGIDEVEFVKEFLRKYRCDRNQNLMFVNVNLATSTVMLASDPNFDHENDINISGFSDAILRFVAERGNKGQLTHIENIDKAFDLPEPKKNPTTDQHQKDQKQIIEKPKLKIYVPKQEFKTIKVFISSTFRDFHSERDILSKTVFPLLRSKLSSLLINIYEIDLRWGITETEAESNQTLDLCLNQVLNSDYFINMLGARYGYVLDDYSVRQNSQLDWLSSYPPGASVTELEIETQMRKHQEQDLKYENAFFYFRDNSFIQNVPAEYRDHFVENNVQNSEKLESLKAEIRNSSYEIFDGYKCRWFKGEQFSNGASRALVCDLDSFAQRVFHNLFNSISKHHKYDASLIELDEINHYNNLTEAFMKLNSETFIGRDKLLKKFLQALVNQHKSVVKILVLNGQTGSGKTSLISHFFTTNEQIVHKFVHLVGAYPGSESLTLLLKRFSISTNRTYNLGIAEQDLESNNFDRYKILFETILNKLSEKISEKFYMVIDGVDFLVDDLKNVDRSFSWLPENVNLKIVFVFTARPENSISNVLAKISSGSRKIETMEIEDLDILDKSEFIKSKLAKYNKYLEETPFNNQIKMLTTKKDSANPLYLSLVCQELRTHNQFETLNQKLKEIPIRINQLLNYVLERLENDFDHDYVNMAFSFICLSRDGLNELELRSMITIYFKLKKNNLLELLNGSKSIFNLDRKFFECIKFTDNRENTASKFLSFLESINETFLKPRSKSDESSIRIRSNQYIENSLKLKYGNRSLKFSPNLVNKIMSLFYWSQIEENFDNKWSNISLNPRALVYLPFHLINCEMIDDLAVVAANFRVLEAKCELGLANEIMNDFDFHQEFATENFLSKNFGQNLKKISQYSTRRFDDYKKFIQSNYHLLASNPSLFYQQIMNEPNDSAVLQDLMVFVAQNSSRIRNLFQWINKEKQTDKFGIFPVTIKDFDDSASSVSISPDGNLVVCGTKNCQIKLYQTSTAKLIRNFRGHSGNITSVKFVGNDILCSTSSDGKACLWNVTDGYRIKVLDKHSGHVVRDSCSDSKGTVLITVGWDCGAKIWNTKTGMLDGELKGHTRPVNCVALNNDETMVATGSWDACIRIYNLYDRVRKAVLRGHKTSVRSIGYSFDGVYIASASIDGEVKLWNSKFGTQIGSLLGHSMPVNSISFSPTSKYLATASSDRRVKVWSGTIGKLVKVIDTELSYPLTSVSFYRKTGEYIAVGSHEGEILIYDILGKLILKIKVHKAFVTRIRFSNSGRYVMSTCNEGKLAITDISTDKGCVCAERYSSKSLNALTVNDCDVVITGGDECEIFVYPEILDQIKNKNRKDQSYSLKSHSSPITALSFNTTGDKFASSSKDSLIIIWNLNHIDFTASQLFSINNAHLDWITDLEWSNSADFILSSSNDNTLKIWNSETGKEKCVLKGHTSNINSCSFQYGCAVSTCFDGSVKIWSHKGHEISTLLGHQGKVNSCDLFFRVKQTEPINQELQTDESMDLGSIWGEQMEKETWLENHKKKVSNNSVAIDQVFLVSCSDDSTIRIWKPIESDYLLSLENYNDSVNSVLMDRNYLIATASADKSLNLWNTSKFFQVVQSGKMVKENGPSKTHCSEITSICFDKKCTILLSASFDGVVIMWKLVYSDVNGKKNLSNIEYVQELSAHDKSCNGICVINESENEVCFATCSLDQSIKVWQIDPKNYSKSIELVQILKKGLNKLFFIDILENGKNKYLISAEHDSKYLCIRKNKIKAKNIELSNDGIFVSHFRYIINNFSLHNNMLYLTTPHDEIFVFDLNSSKSFSMFNPKSDKSFYNLSSDAKPIRIDNKSSGSNTTWYCSLVRCEETLFVGDSVGNLFKNDGIRLTEVRKIHESKVTNLISFGEKRIMSSGKDGVIKVWNENCKIQLGQFTTNNCVTVLKKLPISSENLFAFGD</sequence>
<dbReference type="PROSITE" id="PS00678">
    <property type="entry name" value="WD_REPEATS_1"/>
    <property type="match status" value="2"/>
</dbReference>
<dbReference type="InterPro" id="IPR052652">
    <property type="entry name" value="Telomerase_Complex_Comp"/>
</dbReference>
<keyword evidence="1 3" id="KW-0853">WD repeat</keyword>
<proteinExistence type="predicted"/>
<dbReference type="InterPro" id="IPR036322">
    <property type="entry name" value="WD40_repeat_dom_sf"/>
</dbReference>
<dbReference type="GO" id="GO:0000722">
    <property type="term" value="P:telomere maintenance via recombination"/>
    <property type="evidence" value="ECO:0007669"/>
    <property type="project" value="TreeGrafter"/>
</dbReference>
<feature type="repeat" description="WD" evidence="3">
    <location>
        <begin position="1862"/>
        <end position="1902"/>
    </location>
</feature>
<dbReference type="InterPro" id="IPR019775">
    <property type="entry name" value="WD40_repeat_CS"/>
</dbReference>
<evidence type="ECO:0000313" key="7">
    <source>
        <dbReference type="EMBL" id="RNA40619.1"/>
    </source>
</evidence>
<evidence type="ECO:0000256" key="1">
    <source>
        <dbReference type="ARBA" id="ARBA00022574"/>
    </source>
</evidence>
<feature type="region of interest" description="Disordered" evidence="5">
    <location>
        <begin position="133"/>
        <end position="158"/>
    </location>
</feature>
<dbReference type="PROSITE" id="PS50988">
    <property type="entry name" value="TROVE"/>
    <property type="match status" value="1"/>
</dbReference>
<dbReference type="Gene3D" id="3.40.50.410">
    <property type="entry name" value="von Willebrand factor, type A domain"/>
    <property type="match status" value="1"/>
</dbReference>
<dbReference type="SMART" id="SM00320">
    <property type="entry name" value="WD40"/>
    <property type="match status" value="17"/>
</dbReference>
<dbReference type="PROSITE" id="PS50294">
    <property type="entry name" value="WD_REPEATS_REGION"/>
    <property type="match status" value="6"/>
</dbReference>
<feature type="repeat" description="WD" evidence="3">
    <location>
        <begin position="1988"/>
        <end position="2029"/>
    </location>
</feature>
<name>A0A3M7SY94_BRAPC</name>
<dbReference type="Pfam" id="PF05731">
    <property type="entry name" value="TROVE"/>
    <property type="match status" value="2"/>
</dbReference>
<evidence type="ECO:0000256" key="4">
    <source>
        <dbReference type="SAM" id="Coils"/>
    </source>
</evidence>
<dbReference type="InterPro" id="IPR036465">
    <property type="entry name" value="vWFA_dom_sf"/>
</dbReference>
<dbReference type="Pfam" id="PF13271">
    <property type="entry name" value="DUF4062"/>
    <property type="match status" value="1"/>
</dbReference>
<evidence type="ECO:0000256" key="2">
    <source>
        <dbReference type="ARBA" id="ARBA00022737"/>
    </source>
</evidence>
<dbReference type="SUPFAM" id="SSF50978">
    <property type="entry name" value="WD40 repeat-like"/>
    <property type="match status" value="3"/>
</dbReference>
<dbReference type="InterPro" id="IPR025139">
    <property type="entry name" value="DUF4062"/>
</dbReference>
<organism evidence="7 8">
    <name type="scientific">Brachionus plicatilis</name>
    <name type="common">Marine rotifer</name>
    <name type="synonym">Brachionus muelleri</name>
    <dbReference type="NCBI Taxonomy" id="10195"/>
    <lineage>
        <taxon>Eukaryota</taxon>
        <taxon>Metazoa</taxon>
        <taxon>Spiralia</taxon>
        <taxon>Gnathifera</taxon>
        <taxon>Rotifera</taxon>
        <taxon>Eurotatoria</taxon>
        <taxon>Monogononta</taxon>
        <taxon>Pseudotrocha</taxon>
        <taxon>Ploima</taxon>
        <taxon>Brachionidae</taxon>
        <taxon>Brachionus</taxon>
    </lineage>
</organism>
<dbReference type="InterPro" id="IPR045804">
    <property type="entry name" value="DUF5920"/>
</dbReference>